<organism evidence="2 3">
    <name type="scientific">Helicobacter pylori 83</name>
    <dbReference type="NCBI Taxonomy" id="585538"/>
    <lineage>
        <taxon>Bacteria</taxon>
        <taxon>Pseudomonadati</taxon>
        <taxon>Campylobacterota</taxon>
        <taxon>Epsilonproteobacteria</taxon>
        <taxon>Campylobacterales</taxon>
        <taxon>Helicobacteraceae</taxon>
        <taxon>Helicobacter</taxon>
    </lineage>
</organism>
<dbReference type="Proteomes" id="UP000008459">
    <property type="component" value="Chromosome"/>
</dbReference>
<dbReference type="KEGG" id="hpx:HMPREF0462_0007"/>
<keyword evidence="1" id="KW-0812">Transmembrane</keyword>
<keyword evidence="1" id="KW-0472">Membrane</keyword>
<keyword evidence="1" id="KW-1133">Transmembrane helix</keyword>
<dbReference type="AlphaFoldDB" id="F4D2L0"/>
<name>F4D2L0_HELPX</name>
<feature type="transmembrane region" description="Helical" evidence="1">
    <location>
        <begin position="21"/>
        <end position="40"/>
    </location>
</feature>
<accession>F4D2L0</accession>
<dbReference type="HOGENOM" id="CLU_2770248_0_0_7"/>
<evidence type="ECO:0000256" key="1">
    <source>
        <dbReference type="SAM" id="Phobius"/>
    </source>
</evidence>
<evidence type="ECO:0000313" key="3">
    <source>
        <dbReference type="Proteomes" id="UP000008459"/>
    </source>
</evidence>
<dbReference type="EMBL" id="CP002605">
    <property type="protein sequence ID" value="AEE69612.1"/>
    <property type="molecule type" value="Genomic_DNA"/>
</dbReference>
<gene>
    <name evidence="2" type="ORF">HMPREF0462_0007</name>
</gene>
<sequence>MTAFASIKTWLHLMLDHNRRQAFLLLVSIVFGVLKKLCFYQDLTKYYWDLMLFCLKNFIFKKWVFVLLF</sequence>
<protein>
    <submittedName>
        <fullName evidence="2">Uncharacterized protein</fullName>
    </submittedName>
</protein>
<reference evidence="2 3" key="1">
    <citation type="submission" date="2011-03" db="EMBL/GenBank/DDBJ databases">
        <authorList>
            <person name="Muzny D."/>
            <person name="Qin X."/>
            <person name="Deng J."/>
            <person name="Jiang H."/>
            <person name="Liu Y."/>
            <person name="Qu J."/>
            <person name="Song X.-Z."/>
            <person name="Zhang L."/>
            <person name="Thornton R."/>
            <person name="Coyle M."/>
            <person name="Francisco L."/>
            <person name="Jackson L."/>
            <person name="Javaid M."/>
            <person name="Korchina V."/>
            <person name="Kovar C."/>
            <person name="Mata R."/>
            <person name="Mathew T."/>
            <person name="Ngo R."/>
            <person name="Nguyen L."/>
            <person name="Nguyen N."/>
            <person name="Okwuonu G."/>
            <person name="Ongeri F."/>
            <person name="Pham C."/>
            <person name="Simmons D."/>
            <person name="Wilczek-Boney K."/>
            <person name="Hale W."/>
            <person name="Jakkamsetti A."/>
            <person name="Pham P."/>
            <person name="Ruth R."/>
            <person name="San Lucas F."/>
            <person name="Warren J."/>
            <person name="Zhang J."/>
            <person name="Zhao Z."/>
            <person name="Zhou C."/>
            <person name="Zhu D."/>
            <person name="Lee S."/>
            <person name="Bess C."/>
            <person name="Blankenburg K."/>
            <person name="Forbes L."/>
            <person name="Fu Q."/>
            <person name="Gubbala S."/>
            <person name="Hirani K."/>
            <person name="Jayaseelan J.C."/>
            <person name="Lara F."/>
            <person name="Munidasa M."/>
            <person name="Palculict T."/>
            <person name="Patil S."/>
            <person name="Pu L.-L."/>
            <person name="Saada N."/>
            <person name="Tang L."/>
            <person name="Weissenberger G."/>
            <person name="Zhu Y."/>
            <person name="Hemphill L."/>
            <person name="Shang Y."/>
            <person name="Youmans B."/>
            <person name="Ayvaz T."/>
            <person name="Ross M."/>
            <person name="Santibanez J."/>
            <person name="Aqrawi P."/>
            <person name="Gross S."/>
            <person name="Joshi V."/>
            <person name="Fowler G."/>
            <person name="Nazareth L."/>
            <person name="Reid J."/>
            <person name="Worley K."/>
            <person name="Petrosino J."/>
            <person name="Highlander S."/>
            <person name="Gibbs R."/>
            <person name="Gibbs R."/>
        </authorList>
    </citation>
    <scope>NUCLEOTIDE SEQUENCE [LARGE SCALE GENOMIC DNA]</scope>
    <source>
        <strain evidence="2 3">83</strain>
    </source>
</reference>
<dbReference type="PATRIC" id="fig|585538.3.peg.7"/>
<evidence type="ECO:0000313" key="2">
    <source>
        <dbReference type="EMBL" id="AEE69612.1"/>
    </source>
</evidence>
<proteinExistence type="predicted"/>